<gene>
    <name evidence="1" type="ORF">HNP33_001241</name>
</gene>
<evidence type="ECO:0000313" key="1">
    <source>
        <dbReference type="EMBL" id="MBB6577190.1"/>
    </source>
</evidence>
<proteinExistence type="predicted"/>
<name>A0ABR6RDE7_9BURK</name>
<dbReference type="EMBL" id="JACHKZ010000005">
    <property type="protein sequence ID" value="MBB6577190.1"/>
    <property type="molecule type" value="Genomic_DNA"/>
</dbReference>
<accession>A0ABR6RDE7</accession>
<sequence length="31" mass="3385">MTAWLPPCDAKPALLSAGFALWEKIATVLNR</sequence>
<keyword evidence="2" id="KW-1185">Reference proteome</keyword>
<protein>
    <submittedName>
        <fullName evidence="1">Uncharacterized protein</fullName>
    </submittedName>
</protein>
<evidence type="ECO:0000313" key="2">
    <source>
        <dbReference type="Proteomes" id="UP000562492"/>
    </source>
</evidence>
<organism evidence="1 2">
    <name type="scientific">Comamonas odontotermitis</name>
    <dbReference type="NCBI Taxonomy" id="379895"/>
    <lineage>
        <taxon>Bacteria</taxon>
        <taxon>Pseudomonadati</taxon>
        <taxon>Pseudomonadota</taxon>
        <taxon>Betaproteobacteria</taxon>
        <taxon>Burkholderiales</taxon>
        <taxon>Comamonadaceae</taxon>
        <taxon>Comamonas</taxon>
    </lineage>
</organism>
<dbReference type="Proteomes" id="UP000562492">
    <property type="component" value="Unassembled WGS sequence"/>
</dbReference>
<reference evidence="1 2" key="1">
    <citation type="submission" date="2020-08" db="EMBL/GenBank/DDBJ databases">
        <title>Functional genomics of gut bacteria from endangered species of beetles.</title>
        <authorList>
            <person name="Carlos-Shanley C."/>
        </authorList>
    </citation>
    <scope>NUCLEOTIDE SEQUENCE [LARGE SCALE GENOMIC DNA]</scope>
    <source>
        <strain evidence="1 2">S00124</strain>
    </source>
</reference>
<comment type="caution">
    <text evidence="1">The sequence shown here is derived from an EMBL/GenBank/DDBJ whole genome shotgun (WGS) entry which is preliminary data.</text>
</comment>